<evidence type="ECO:0000256" key="6">
    <source>
        <dbReference type="ARBA" id="ARBA00022692"/>
    </source>
</evidence>
<dbReference type="RefSeq" id="XP_018437845.2">
    <property type="nucleotide sequence ID" value="XM_018582343.2"/>
</dbReference>
<comment type="similarity">
    <text evidence="13">Belongs to the RING-type zinc finger family. ATL subfamily.</text>
</comment>
<feature type="transmembrane region" description="Helical" evidence="15">
    <location>
        <begin position="29"/>
        <end position="50"/>
    </location>
</feature>
<gene>
    <name evidence="18" type="primary">LOC108810213</name>
</gene>
<keyword evidence="12 15" id="KW-0472">Membrane</keyword>
<dbReference type="Pfam" id="PF13639">
    <property type="entry name" value="zf-RING_2"/>
    <property type="match status" value="1"/>
</dbReference>
<dbReference type="Proteomes" id="UP000504610">
    <property type="component" value="Chromosome 6"/>
</dbReference>
<name>A0A6J0JQ79_RAPSA</name>
<dbReference type="AlphaFoldDB" id="A0A6J0JQ79"/>
<keyword evidence="11 15" id="KW-1133">Transmembrane helix</keyword>
<feature type="domain" description="RING-type" evidence="16">
    <location>
        <begin position="111"/>
        <end position="153"/>
    </location>
</feature>
<comment type="pathway">
    <text evidence="3">Protein modification; protein ubiquitination.</text>
</comment>
<evidence type="ECO:0000256" key="2">
    <source>
        <dbReference type="ARBA" id="ARBA00004167"/>
    </source>
</evidence>
<dbReference type="KEGG" id="rsz:108810213"/>
<evidence type="ECO:0000313" key="18">
    <source>
        <dbReference type="RefSeq" id="XP_018437845.2"/>
    </source>
</evidence>
<keyword evidence="6 15" id="KW-0812">Transmembrane</keyword>
<evidence type="ECO:0000256" key="10">
    <source>
        <dbReference type="ARBA" id="ARBA00022833"/>
    </source>
</evidence>
<organism evidence="17 18">
    <name type="scientific">Raphanus sativus</name>
    <name type="common">Radish</name>
    <name type="synonym">Raphanus raphanistrum var. sativus</name>
    <dbReference type="NCBI Taxonomy" id="3726"/>
    <lineage>
        <taxon>Eukaryota</taxon>
        <taxon>Viridiplantae</taxon>
        <taxon>Streptophyta</taxon>
        <taxon>Embryophyta</taxon>
        <taxon>Tracheophyta</taxon>
        <taxon>Spermatophyta</taxon>
        <taxon>Magnoliopsida</taxon>
        <taxon>eudicotyledons</taxon>
        <taxon>Gunneridae</taxon>
        <taxon>Pentapetalae</taxon>
        <taxon>rosids</taxon>
        <taxon>malvids</taxon>
        <taxon>Brassicales</taxon>
        <taxon>Brassicaceae</taxon>
        <taxon>Brassiceae</taxon>
        <taxon>Raphanus</taxon>
    </lineage>
</organism>
<dbReference type="SMART" id="SM00184">
    <property type="entry name" value="RING"/>
    <property type="match status" value="1"/>
</dbReference>
<evidence type="ECO:0000256" key="3">
    <source>
        <dbReference type="ARBA" id="ARBA00004906"/>
    </source>
</evidence>
<evidence type="ECO:0000313" key="17">
    <source>
        <dbReference type="Proteomes" id="UP000504610"/>
    </source>
</evidence>
<keyword evidence="7" id="KW-0479">Metal-binding</keyword>
<dbReference type="UniPathway" id="UPA00143"/>
<dbReference type="SUPFAM" id="SSF57850">
    <property type="entry name" value="RING/U-box"/>
    <property type="match status" value="1"/>
</dbReference>
<accession>A0A6J0JQ79</accession>
<evidence type="ECO:0000256" key="9">
    <source>
        <dbReference type="ARBA" id="ARBA00022786"/>
    </source>
</evidence>
<evidence type="ECO:0000256" key="1">
    <source>
        <dbReference type="ARBA" id="ARBA00000900"/>
    </source>
</evidence>
<dbReference type="FunFam" id="3.30.40.10:FF:000475">
    <property type="entry name" value="RING-H2 finger protein ATL3"/>
    <property type="match status" value="1"/>
</dbReference>
<keyword evidence="8 14" id="KW-0863">Zinc-finger</keyword>
<protein>
    <recommendedName>
        <fullName evidence="4">RING-type E3 ubiquitin transferase</fullName>
        <ecNumber evidence="4">2.3.2.27</ecNumber>
    </recommendedName>
</protein>
<evidence type="ECO:0000256" key="8">
    <source>
        <dbReference type="ARBA" id="ARBA00022771"/>
    </source>
</evidence>
<dbReference type="CDD" id="cd16461">
    <property type="entry name" value="RING-H2_EL5-like"/>
    <property type="match status" value="1"/>
</dbReference>
<reference evidence="18" key="2">
    <citation type="submission" date="2025-08" db="UniProtKB">
        <authorList>
            <consortium name="RefSeq"/>
        </authorList>
    </citation>
    <scope>IDENTIFICATION</scope>
    <source>
        <tissue evidence="18">Leaf</tissue>
    </source>
</reference>
<keyword evidence="17" id="KW-1185">Reference proteome</keyword>
<dbReference type="GO" id="GO:0016020">
    <property type="term" value="C:membrane"/>
    <property type="evidence" value="ECO:0007669"/>
    <property type="project" value="UniProtKB-SubCell"/>
</dbReference>
<evidence type="ECO:0000259" key="16">
    <source>
        <dbReference type="PROSITE" id="PS50089"/>
    </source>
</evidence>
<dbReference type="InterPro" id="IPR013083">
    <property type="entry name" value="Znf_RING/FYVE/PHD"/>
</dbReference>
<dbReference type="PANTHER" id="PTHR45768:SF34">
    <property type="entry name" value="RING-H2 FINGER PROTEIN ATL64"/>
    <property type="match status" value="1"/>
</dbReference>
<dbReference type="InterPro" id="IPR001841">
    <property type="entry name" value="Znf_RING"/>
</dbReference>
<dbReference type="OrthoDB" id="1052345at2759"/>
<dbReference type="Gene3D" id="3.30.40.10">
    <property type="entry name" value="Zinc/RING finger domain, C3HC4 (zinc finger)"/>
    <property type="match status" value="1"/>
</dbReference>
<dbReference type="PROSITE" id="PS50089">
    <property type="entry name" value="ZF_RING_2"/>
    <property type="match status" value="1"/>
</dbReference>
<dbReference type="GO" id="GO:0008270">
    <property type="term" value="F:zinc ion binding"/>
    <property type="evidence" value="ECO:0007669"/>
    <property type="project" value="UniProtKB-KW"/>
</dbReference>
<evidence type="ECO:0000256" key="14">
    <source>
        <dbReference type="PROSITE-ProRule" id="PRU00175"/>
    </source>
</evidence>
<keyword evidence="5" id="KW-0808">Transferase</keyword>
<dbReference type="EC" id="2.3.2.27" evidence="4"/>
<evidence type="ECO:0000256" key="5">
    <source>
        <dbReference type="ARBA" id="ARBA00022679"/>
    </source>
</evidence>
<evidence type="ECO:0000256" key="7">
    <source>
        <dbReference type="ARBA" id="ARBA00022723"/>
    </source>
</evidence>
<keyword evidence="10" id="KW-0862">Zinc</keyword>
<evidence type="ECO:0000256" key="15">
    <source>
        <dbReference type="SAM" id="Phobius"/>
    </source>
</evidence>
<evidence type="ECO:0000256" key="12">
    <source>
        <dbReference type="ARBA" id="ARBA00023136"/>
    </source>
</evidence>
<sequence>MNSDEHNPMEQWPGEDISDSQTYDANVRLTLLAIVTLSTLGIIMAFSYLYDRYSRSRHHARHNHQRRRTMFLFAADPSPPASVTPSTGLDPAVLKSLPVFAFSAAKDPIDCAVCLSEFEEGETGRVLPGCKHAFHVECIDMWFHSHSTCPLCRSLVELPPAATMTTVEEKGVTVIMISREPVSGRI</sequence>
<dbReference type="GeneID" id="108810213"/>
<proteinExistence type="inferred from homology"/>
<dbReference type="PANTHER" id="PTHR45768">
    <property type="entry name" value="E3 UBIQUITIN-PROTEIN LIGASE RNF13-LIKE"/>
    <property type="match status" value="1"/>
</dbReference>
<evidence type="ECO:0000256" key="11">
    <source>
        <dbReference type="ARBA" id="ARBA00022989"/>
    </source>
</evidence>
<evidence type="ECO:0000256" key="4">
    <source>
        <dbReference type="ARBA" id="ARBA00012483"/>
    </source>
</evidence>
<dbReference type="GO" id="GO:0061630">
    <property type="term" value="F:ubiquitin protein ligase activity"/>
    <property type="evidence" value="ECO:0007669"/>
    <property type="project" value="UniProtKB-EC"/>
</dbReference>
<comment type="catalytic activity">
    <reaction evidence="1">
        <text>S-ubiquitinyl-[E2 ubiquitin-conjugating enzyme]-L-cysteine + [acceptor protein]-L-lysine = [E2 ubiquitin-conjugating enzyme]-L-cysteine + N(6)-ubiquitinyl-[acceptor protein]-L-lysine.</text>
        <dbReference type="EC" id="2.3.2.27"/>
    </reaction>
</comment>
<evidence type="ECO:0000256" key="13">
    <source>
        <dbReference type="ARBA" id="ARBA00024209"/>
    </source>
</evidence>
<reference evidence="17" key="1">
    <citation type="journal article" date="2019" name="Database">
        <title>The radish genome database (RadishGD): an integrated information resource for radish genomics.</title>
        <authorList>
            <person name="Yu H.J."/>
            <person name="Baek S."/>
            <person name="Lee Y.J."/>
            <person name="Cho A."/>
            <person name="Mun J.H."/>
        </authorList>
    </citation>
    <scope>NUCLEOTIDE SEQUENCE [LARGE SCALE GENOMIC DNA]</scope>
    <source>
        <strain evidence="17">cv. WK10039</strain>
    </source>
</reference>
<keyword evidence="9" id="KW-0833">Ubl conjugation pathway</keyword>
<comment type="subcellular location">
    <subcellularLocation>
        <location evidence="2">Membrane</location>
        <topology evidence="2">Single-pass membrane protein</topology>
    </subcellularLocation>
</comment>
<dbReference type="GO" id="GO:0016567">
    <property type="term" value="P:protein ubiquitination"/>
    <property type="evidence" value="ECO:0007669"/>
    <property type="project" value="UniProtKB-UniPathway"/>
</dbReference>